<dbReference type="KEGG" id="crq:GCK72_022078"/>
<protein>
    <submittedName>
        <fullName evidence="1">Uncharacterized protein</fullName>
    </submittedName>
</protein>
<dbReference type="EMBL" id="NMWX01000001">
    <property type="protein sequence ID" value="OZG06508.1"/>
    <property type="molecule type" value="Genomic_DNA"/>
</dbReference>
<dbReference type="Pfam" id="PF05912">
    <property type="entry name" value="DUF870"/>
    <property type="match status" value="1"/>
</dbReference>
<dbReference type="HOGENOM" id="CLU_1919012_0_0_1"/>
<proteinExistence type="predicted"/>
<gene>
    <name evidence="1" type="ORF">FL82_00238</name>
</gene>
<dbReference type="InterPro" id="IPR038479">
    <property type="entry name" value="Transthyretin-like_sf"/>
</dbReference>
<accession>A0A261B908</accession>
<evidence type="ECO:0000313" key="1">
    <source>
        <dbReference type="EMBL" id="OZG06508.1"/>
    </source>
</evidence>
<dbReference type="Proteomes" id="UP000216624">
    <property type="component" value="Unassembled WGS sequence"/>
</dbReference>
<feature type="non-terminal residue" evidence="1">
    <location>
        <position position="1"/>
    </location>
</feature>
<keyword evidence="2" id="KW-1185">Reference proteome</keyword>
<dbReference type="InterPro" id="IPR008588">
    <property type="entry name" value="DUF870_CAE_spp"/>
</dbReference>
<dbReference type="CTD" id="9800994"/>
<name>A0A261B908_CAERE</name>
<comment type="caution">
    <text evidence="1">The sequence shown here is derived from an EMBL/GenBank/DDBJ whole genome shotgun (WGS) entry which is preliminary data.</text>
</comment>
<organism evidence="1 2">
    <name type="scientific">Caenorhabditis remanei</name>
    <name type="common">Caenorhabditis vulgaris</name>
    <dbReference type="NCBI Taxonomy" id="31234"/>
    <lineage>
        <taxon>Eukaryota</taxon>
        <taxon>Metazoa</taxon>
        <taxon>Ecdysozoa</taxon>
        <taxon>Nematoda</taxon>
        <taxon>Chromadorea</taxon>
        <taxon>Rhabditida</taxon>
        <taxon>Rhabditina</taxon>
        <taxon>Rhabditomorpha</taxon>
        <taxon>Rhabditoidea</taxon>
        <taxon>Rhabditidae</taxon>
        <taxon>Peloderinae</taxon>
        <taxon>Caenorhabditis</taxon>
    </lineage>
</organism>
<dbReference type="Gene3D" id="2.60.40.3330">
    <property type="match status" value="1"/>
</dbReference>
<reference evidence="1" key="1">
    <citation type="submission" date="2017-08" db="EMBL/GenBank/DDBJ databases">
        <authorList>
            <person name="de Groot N.N."/>
        </authorList>
    </citation>
    <scope>NUCLEOTIDE SEQUENCE [LARGE SCALE GENOMIC DNA]</scope>
    <source>
        <strain evidence="1">PX439</strain>
    </source>
</reference>
<sequence>MIRLSTVLVLLLLSSDLFGYSSPLVPNPGRMTRKTVLNYVRFYGNITCQYANDPAIALLELWEHDSPVNADDHLPQTIVLDQTVYPYKYDIHATIDGDESNHYEFYLWVQHNCTFNRHTAKRKVWVQEKLVSETYINAAASFELFKYGD</sequence>
<evidence type="ECO:0000313" key="2">
    <source>
        <dbReference type="Proteomes" id="UP000216624"/>
    </source>
</evidence>